<evidence type="ECO:0008006" key="4">
    <source>
        <dbReference type="Google" id="ProtNLM"/>
    </source>
</evidence>
<evidence type="ECO:0000313" key="2">
    <source>
        <dbReference type="EMBL" id="KHJ79148.1"/>
    </source>
</evidence>
<accession>A0A0B1S1F3</accession>
<dbReference type="Pfam" id="PF03098">
    <property type="entry name" value="An_peroxidase"/>
    <property type="match status" value="1"/>
</dbReference>
<dbReference type="SUPFAM" id="SSF48113">
    <property type="entry name" value="Heme-dependent peroxidases"/>
    <property type="match status" value="1"/>
</dbReference>
<dbReference type="OrthoDB" id="823504at2759"/>
<evidence type="ECO:0000313" key="3">
    <source>
        <dbReference type="Proteomes" id="UP000053660"/>
    </source>
</evidence>
<dbReference type="EMBL" id="KN606703">
    <property type="protein sequence ID" value="KHJ79148.1"/>
    <property type="molecule type" value="Genomic_DNA"/>
</dbReference>
<sequence>MSLDMKFKNIPVKYGHDKISSKDELFRFGRFMCLPVARSTPVCGTGQSNFREQYNENTAFVDGSQVSQASRFTAAETRSAIQIYGSSDRDQFLFRQGAFLKTKLVKNRVFPPIDTNMNVVAGDDRANIFVGLAALHTLFLREHN</sequence>
<keyword evidence="1" id="KW-0560">Oxidoreductase</keyword>
<dbReference type="Proteomes" id="UP000053660">
    <property type="component" value="Unassembled WGS sequence"/>
</dbReference>
<protein>
    <recommendedName>
        <fullName evidence="4">Peroxidase</fullName>
    </recommendedName>
</protein>
<dbReference type="InterPro" id="IPR010255">
    <property type="entry name" value="Haem_peroxidase_sf"/>
</dbReference>
<reference evidence="2 3" key="1">
    <citation type="submission" date="2014-03" db="EMBL/GenBank/DDBJ databases">
        <title>Draft genome of the hookworm Oesophagostomum dentatum.</title>
        <authorList>
            <person name="Mitreva M."/>
        </authorList>
    </citation>
    <scope>NUCLEOTIDE SEQUENCE [LARGE SCALE GENOMIC DNA]</scope>
    <source>
        <strain evidence="2 3">OD-Hann</strain>
    </source>
</reference>
<dbReference type="AlphaFoldDB" id="A0A0B1S1F3"/>
<dbReference type="PANTHER" id="PTHR11475:SF51">
    <property type="entry name" value="SHKT DOMAIN-CONTAINING PROTEIN"/>
    <property type="match status" value="1"/>
</dbReference>
<keyword evidence="1" id="KW-0575">Peroxidase</keyword>
<dbReference type="InterPro" id="IPR019791">
    <property type="entry name" value="Haem_peroxidase_animal"/>
</dbReference>
<feature type="non-terminal residue" evidence="2">
    <location>
        <position position="144"/>
    </location>
</feature>
<dbReference type="InterPro" id="IPR037120">
    <property type="entry name" value="Haem_peroxidase_sf_animal"/>
</dbReference>
<dbReference type="Gene3D" id="1.10.640.10">
    <property type="entry name" value="Haem peroxidase domain superfamily, animal type"/>
    <property type="match status" value="1"/>
</dbReference>
<dbReference type="PRINTS" id="PR00457">
    <property type="entry name" value="ANPEROXIDASE"/>
</dbReference>
<dbReference type="GO" id="GO:0020037">
    <property type="term" value="F:heme binding"/>
    <property type="evidence" value="ECO:0007669"/>
    <property type="project" value="InterPro"/>
</dbReference>
<dbReference type="GO" id="GO:0005615">
    <property type="term" value="C:extracellular space"/>
    <property type="evidence" value="ECO:0007669"/>
    <property type="project" value="TreeGrafter"/>
</dbReference>
<dbReference type="PANTHER" id="PTHR11475">
    <property type="entry name" value="OXIDASE/PEROXIDASE"/>
    <property type="match status" value="1"/>
</dbReference>
<evidence type="ECO:0000256" key="1">
    <source>
        <dbReference type="ARBA" id="ARBA00022559"/>
    </source>
</evidence>
<gene>
    <name evidence="2" type="ORF">OESDEN_21213</name>
</gene>
<dbReference type="GO" id="GO:0006979">
    <property type="term" value="P:response to oxidative stress"/>
    <property type="evidence" value="ECO:0007669"/>
    <property type="project" value="InterPro"/>
</dbReference>
<dbReference type="PROSITE" id="PS50292">
    <property type="entry name" value="PEROXIDASE_3"/>
    <property type="match status" value="1"/>
</dbReference>
<organism evidence="2 3">
    <name type="scientific">Oesophagostomum dentatum</name>
    <name type="common">Nodular worm</name>
    <dbReference type="NCBI Taxonomy" id="61180"/>
    <lineage>
        <taxon>Eukaryota</taxon>
        <taxon>Metazoa</taxon>
        <taxon>Ecdysozoa</taxon>
        <taxon>Nematoda</taxon>
        <taxon>Chromadorea</taxon>
        <taxon>Rhabditida</taxon>
        <taxon>Rhabditina</taxon>
        <taxon>Rhabditomorpha</taxon>
        <taxon>Strongyloidea</taxon>
        <taxon>Strongylidae</taxon>
        <taxon>Oesophagostomum</taxon>
    </lineage>
</organism>
<dbReference type="GO" id="GO:0004601">
    <property type="term" value="F:peroxidase activity"/>
    <property type="evidence" value="ECO:0007669"/>
    <property type="project" value="UniProtKB-KW"/>
</dbReference>
<name>A0A0B1S1F3_OESDE</name>
<keyword evidence="3" id="KW-1185">Reference proteome</keyword>
<proteinExistence type="predicted"/>